<dbReference type="PANTHER" id="PTHR39330">
    <property type="entry name" value="ETHANOLAMINE AMMONIA-LYASE LIGHT CHAIN"/>
    <property type="match status" value="1"/>
</dbReference>
<gene>
    <name evidence="5" type="primary">eutC</name>
    <name evidence="6" type="ORF">NHU_03951</name>
</gene>
<comment type="pathway">
    <text evidence="5">Amine and polyamine degradation; ethanolamine degradation.</text>
</comment>
<dbReference type="GO" id="GO:0006520">
    <property type="term" value="P:amino acid metabolic process"/>
    <property type="evidence" value="ECO:0007669"/>
    <property type="project" value="InterPro"/>
</dbReference>
<dbReference type="InterPro" id="IPR042251">
    <property type="entry name" value="EutC_C"/>
</dbReference>
<accession>A0A0D6B883</accession>
<dbReference type="GO" id="GO:0031471">
    <property type="term" value="C:ethanolamine degradation polyhedral organelle"/>
    <property type="evidence" value="ECO:0007669"/>
    <property type="project" value="UniProtKB-UniRule"/>
</dbReference>
<dbReference type="Gene3D" id="3.40.50.11240">
    <property type="entry name" value="Ethanolamine ammonia-lyase light chain (EutC)"/>
    <property type="match status" value="1"/>
</dbReference>
<dbReference type="UniPathway" id="UPA00560"/>
<dbReference type="PATRIC" id="fig|35806.4.peg.4053"/>
<dbReference type="InterPro" id="IPR009246">
    <property type="entry name" value="EutC"/>
</dbReference>
<dbReference type="EC" id="4.3.1.7" evidence="5"/>
<sequence length="245" mass="25222">MSDSVSTGFGRLRAMTPARVRLDAAAGPTPLGALLDFQEAHAGARDAIHARPDWDALAAALAPLATIRVQSQAVERSIYLRRPDLGRRLAEPVDLPRAGHPLVVVVGDGLSAPALAHAASVIAALRPALPELDTTPVILAEGARVALGDDIARRMGAAMCLMLIGERPGLSVSDSLGAYLTADPAPGTRDSARNCVSNIHRMGGLSPEAAAARIAWLIGAARKLGRTGVALKDESGTRPAGALAP</sequence>
<reference evidence="6 7" key="1">
    <citation type="submission" date="2015-02" db="EMBL/GenBank/DDBJ databases">
        <title>Genome sequene of Rhodovulum sulfidophilum DSM 2351.</title>
        <authorList>
            <person name="Nagao N."/>
        </authorList>
    </citation>
    <scope>NUCLEOTIDE SEQUENCE [LARGE SCALE GENOMIC DNA]</scope>
    <source>
        <strain evidence="6 7">DSM 2351</strain>
    </source>
</reference>
<comment type="subunit">
    <text evidence="5">The basic unit is a heterodimer which dimerizes to form tetramers. The heterotetramers trimerize; 6 large subunits form a core ring with 6 small subunits projecting outwards.</text>
</comment>
<evidence type="ECO:0000256" key="4">
    <source>
        <dbReference type="ARBA" id="ARBA00024446"/>
    </source>
</evidence>
<dbReference type="KEGG" id="rsu:NHU_03951"/>
<evidence type="ECO:0000256" key="1">
    <source>
        <dbReference type="ARBA" id="ARBA00022628"/>
    </source>
</evidence>
<dbReference type="InterPro" id="IPR042255">
    <property type="entry name" value="EutC_N"/>
</dbReference>
<comment type="function">
    <text evidence="5">Catalyzes the deamination of various vicinal amino-alcohols to oxo compounds. Allows this organism to utilize ethanolamine as the sole source of nitrogen and carbon in the presence of external vitamin B12.</text>
</comment>
<evidence type="ECO:0000256" key="3">
    <source>
        <dbReference type="ARBA" id="ARBA00023285"/>
    </source>
</evidence>
<keyword evidence="2 5" id="KW-0456">Lyase</keyword>
<dbReference type="Proteomes" id="UP000064912">
    <property type="component" value="Chromosome"/>
</dbReference>
<dbReference type="NCBIfam" id="NF003971">
    <property type="entry name" value="PRK05465.1"/>
    <property type="match status" value="1"/>
</dbReference>
<dbReference type="PANTHER" id="PTHR39330:SF1">
    <property type="entry name" value="ETHANOLAMINE AMMONIA-LYASE SMALL SUBUNIT"/>
    <property type="match status" value="1"/>
</dbReference>
<organism evidence="6 7">
    <name type="scientific">Rhodovulum sulfidophilum</name>
    <name type="common">Rhodobacter sulfidophilus</name>
    <dbReference type="NCBI Taxonomy" id="35806"/>
    <lineage>
        <taxon>Bacteria</taxon>
        <taxon>Pseudomonadati</taxon>
        <taxon>Pseudomonadota</taxon>
        <taxon>Alphaproteobacteria</taxon>
        <taxon>Rhodobacterales</taxon>
        <taxon>Paracoccaceae</taxon>
        <taxon>Rhodovulum</taxon>
    </lineage>
</organism>
<protein>
    <recommendedName>
        <fullName evidence="5">Ethanolamine ammonia-lyase small subunit</fullName>
        <shortName evidence="5">EAL small subunit</shortName>
        <ecNumber evidence="5">4.3.1.7</ecNumber>
    </recommendedName>
</protein>
<dbReference type="HAMAP" id="MF_00601">
    <property type="entry name" value="EutC"/>
    <property type="match status" value="1"/>
</dbReference>
<evidence type="ECO:0000256" key="2">
    <source>
        <dbReference type="ARBA" id="ARBA00023239"/>
    </source>
</evidence>
<dbReference type="AlphaFoldDB" id="A0A0D6B883"/>
<evidence type="ECO:0000256" key="5">
    <source>
        <dbReference type="HAMAP-Rule" id="MF_00601"/>
    </source>
</evidence>
<feature type="binding site" evidence="5">
    <location>
        <position position="166"/>
    </location>
    <ligand>
        <name>adenosylcob(III)alamin</name>
        <dbReference type="ChEBI" id="CHEBI:18408"/>
    </ligand>
</feature>
<evidence type="ECO:0000313" key="6">
    <source>
        <dbReference type="EMBL" id="BAQ71075.1"/>
    </source>
</evidence>
<feature type="binding site" evidence="5">
    <location>
        <position position="195"/>
    </location>
    <ligand>
        <name>adenosylcob(III)alamin</name>
        <dbReference type="ChEBI" id="CHEBI:18408"/>
    </ligand>
</feature>
<keyword evidence="4 5" id="KW-1283">Bacterial microcompartment</keyword>
<keyword evidence="1 5" id="KW-0846">Cobalamin</keyword>
<evidence type="ECO:0000313" key="7">
    <source>
        <dbReference type="Proteomes" id="UP000064912"/>
    </source>
</evidence>
<dbReference type="GO" id="GO:0031419">
    <property type="term" value="F:cobalamin binding"/>
    <property type="evidence" value="ECO:0007669"/>
    <property type="project" value="UniProtKB-UniRule"/>
</dbReference>
<keyword evidence="3 5" id="KW-0170">Cobalt</keyword>
<name>A0A0D6B883_RHOSU</name>
<dbReference type="GO" id="GO:0009350">
    <property type="term" value="C:ethanolamine ammonia-lyase complex"/>
    <property type="evidence" value="ECO:0007669"/>
    <property type="project" value="UniProtKB-UniRule"/>
</dbReference>
<dbReference type="EMBL" id="AP014800">
    <property type="protein sequence ID" value="BAQ71075.1"/>
    <property type="molecule type" value="Genomic_DNA"/>
</dbReference>
<proteinExistence type="inferred from homology"/>
<dbReference type="GO" id="GO:0008851">
    <property type="term" value="F:ethanolamine ammonia-lyase activity"/>
    <property type="evidence" value="ECO:0007669"/>
    <property type="project" value="UniProtKB-UniRule"/>
</dbReference>
<comment type="similarity">
    <text evidence="5">Belongs to the EutC family.</text>
</comment>
<feature type="binding site" evidence="5">
    <location>
        <position position="145"/>
    </location>
    <ligand>
        <name>adenosylcob(III)alamin</name>
        <dbReference type="ChEBI" id="CHEBI:18408"/>
    </ligand>
</feature>
<comment type="subcellular location">
    <subcellularLocation>
        <location evidence="5">Bacterial microcompartment</location>
    </subcellularLocation>
</comment>
<dbReference type="Gene3D" id="1.10.30.40">
    <property type="entry name" value="Ethanolamine ammonia-lyase light chain (EutC), N-terminal domain"/>
    <property type="match status" value="1"/>
</dbReference>
<comment type="catalytic activity">
    <reaction evidence="5">
        <text>ethanolamine = acetaldehyde + NH4(+)</text>
        <dbReference type="Rhea" id="RHEA:15313"/>
        <dbReference type="ChEBI" id="CHEBI:15343"/>
        <dbReference type="ChEBI" id="CHEBI:28938"/>
        <dbReference type="ChEBI" id="CHEBI:57603"/>
        <dbReference type="EC" id="4.3.1.7"/>
    </reaction>
</comment>
<comment type="cofactor">
    <cofactor evidence="5">
        <name>adenosylcob(III)alamin</name>
        <dbReference type="ChEBI" id="CHEBI:18408"/>
    </cofactor>
    <text evidence="5">Binds between the large and small subunits.</text>
</comment>
<dbReference type="GO" id="GO:0046336">
    <property type="term" value="P:ethanolamine catabolic process"/>
    <property type="evidence" value="ECO:0007669"/>
    <property type="project" value="UniProtKB-UniRule"/>
</dbReference>
<dbReference type="Pfam" id="PF05985">
    <property type="entry name" value="EutC"/>
    <property type="match status" value="1"/>
</dbReference>
<dbReference type="eggNOG" id="COG4302">
    <property type="taxonomic scope" value="Bacteria"/>
</dbReference>